<protein>
    <submittedName>
        <fullName evidence="1">Uncharacterized protein</fullName>
    </submittedName>
</protein>
<comment type="caution">
    <text evidence="1">The sequence shown here is derived from an EMBL/GenBank/DDBJ whole genome shotgun (WGS) entry which is preliminary data.</text>
</comment>
<evidence type="ECO:0000313" key="1">
    <source>
        <dbReference type="EMBL" id="CAG7719477.1"/>
    </source>
</evidence>
<gene>
    <name evidence="1" type="ORF">AFUS01_LOCUS8801</name>
</gene>
<dbReference type="Proteomes" id="UP000708208">
    <property type="component" value="Unassembled WGS sequence"/>
</dbReference>
<keyword evidence="2" id="KW-1185">Reference proteome</keyword>
<name>A0A8J2NUX7_9HEXA</name>
<evidence type="ECO:0000313" key="2">
    <source>
        <dbReference type="Proteomes" id="UP000708208"/>
    </source>
</evidence>
<proteinExistence type="predicted"/>
<sequence>MARLYMYDQKLCLGQVLNRVVMNSIKVVHETLDGILNTMLLLHLQFSLSHPPGASLSTMALSQPASFARRIIKSTHAQRLSA</sequence>
<dbReference type="EMBL" id="CAJVCH010061657">
    <property type="protein sequence ID" value="CAG7719477.1"/>
    <property type="molecule type" value="Genomic_DNA"/>
</dbReference>
<accession>A0A8J2NUX7</accession>
<organism evidence="1 2">
    <name type="scientific">Allacma fusca</name>
    <dbReference type="NCBI Taxonomy" id="39272"/>
    <lineage>
        <taxon>Eukaryota</taxon>
        <taxon>Metazoa</taxon>
        <taxon>Ecdysozoa</taxon>
        <taxon>Arthropoda</taxon>
        <taxon>Hexapoda</taxon>
        <taxon>Collembola</taxon>
        <taxon>Symphypleona</taxon>
        <taxon>Sminthuridae</taxon>
        <taxon>Allacma</taxon>
    </lineage>
</organism>
<dbReference type="AlphaFoldDB" id="A0A8J2NUX7"/>
<reference evidence="1" key="1">
    <citation type="submission" date="2021-06" db="EMBL/GenBank/DDBJ databases">
        <authorList>
            <person name="Hodson N. C."/>
            <person name="Mongue J. A."/>
            <person name="Jaron S. K."/>
        </authorList>
    </citation>
    <scope>NUCLEOTIDE SEQUENCE</scope>
</reference>